<dbReference type="InterPro" id="IPR004006">
    <property type="entry name" value="DhaK_dom"/>
</dbReference>
<dbReference type="InterPro" id="IPR050861">
    <property type="entry name" value="Dihydroxyacetone_Kinase"/>
</dbReference>
<dbReference type="Gene3D" id="3.40.50.10440">
    <property type="entry name" value="Dihydroxyacetone kinase, domain 1"/>
    <property type="match status" value="1"/>
</dbReference>
<feature type="domain" description="DhaK" evidence="2">
    <location>
        <begin position="5"/>
        <end position="325"/>
    </location>
</feature>
<name>A0ABN2NYN4_9ACTN</name>
<reference evidence="3 4" key="1">
    <citation type="journal article" date="2019" name="Int. J. Syst. Evol. Microbiol.">
        <title>The Global Catalogue of Microorganisms (GCM) 10K type strain sequencing project: providing services to taxonomists for standard genome sequencing and annotation.</title>
        <authorList>
            <consortium name="The Broad Institute Genomics Platform"/>
            <consortium name="The Broad Institute Genome Sequencing Center for Infectious Disease"/>
            <person name="Wu L."/>
            <person name="Ma J."/>
        </authorList>
    </citation>
    <scope>NUCLEOTIDE SEQUENCE [LARGE SCALE GENOMIC DNA]</scope>
    <source>
        <strain evidence="3 4">JCM 13581</strain>
    </source>
</reference>
<gene>
    <name evidence="3" type="primary">dhaK</name>
    <name evidence="3" type="ORF">GCM10009716_16960</name>
</gene>
<keyword evidence="3" id="KW-0808">Transferase</keyword>
<keyword evidence="3" id="KW-0418">Kinase</keyword>
<evidence type="ECO:0000313" key="4">
    <source>
        <dbReference type="Proteomes" id="UP001501303"/>
    </source>
</evidence>
<feature type="region of interest" description="Disordered" evidence="1">
    <location>
        <begin position="191"/>
        <end position="228"/>
    </location>
</feature>
<feature type="compositionally biased region" description="Gly residues" evidence="1">
    <location>
        <begin position="204"/>
        <end position="217"/>
    </location>
</feature>
<protein>
    <submittedName>
        <fullName evidence="3">Dihydroxyacetone kinase subunit DhaK</fullName>
    </submittedName>
</protein>
<proteinExistence type="predicted"/>
<dbReference type="Proteomes" id="UP001501303">
    <property type="component" value="Unassembled WGS sequence"/>
</dbReference>
<comment type="caution">
    <text evidence="3">The sequence shown here is derived from an EMBL/GenBank/DDBJ whole genome shotgun (WGS) entry which is preliminary data.</text>
</comment>
<accession>A0ABN2NYN4</accession>
<dbReference type="EMBL" id="BAAAMJ010000012">
    <property type="protein sequence ID" value="GAA1907528.1"/>
    <property type="molecule type" value="Genomic_DNA"/>
</dbReference>
<evidence type="ECO:0000256" key="1">
    <source>
        <dbReference type="SAM" id="MobiDB-lite"/>
    </source>
</evidence>
<dbReference type="SUPFAM" id="SSF82549">
    <property type="entry name" value="DAK1/DegV-like"/>
    <property type="match status" value="1"/>
</dbReference>
<dbReference type="Gene3D" id="3.30.1180.20">
    <property type="entry name" value="Dihydroxyacetone kinase, domain 2"/>
    <property type="match status" value="1"/>
</dbReference>
<dbReference type="PROSITE" id="PS51481">
    <property type="entry name" value="DHAK"/>
    <property type="match status" value="1"/>
</dbReference>
<dbReference type="PANTHER" id="PTHR28629">
    <property type="entry name" value="TRIOKINASE/FMN CYCLASE"/>
    <property type="match status" value="1"/>
</dbReference>
<dbReference type="Pfam" id="PF02733">
    <property type="entry name" value="Dak1"/>
    <property type="match status" value="1"/>
</dbReference>
<dbReference type="PANTHER" id="PTHR28629:SF4">
    <property type="entry name" value="TRIOKINASE_FMN CYCLASE"/>
    <property type="match status" value="1"/>
</dbReference>
<keyword evidence="4" id="KW-1185">Reference proteome</keyword>
<evidence type="ECO:0000313" key="3">
    <source>
        <dbReference type="EMBL" id="GAA1907528.1"/>
    </source>
</evidence>
<organism evidence="3 4">
    <name type="scientific">Streptomyces sodiiphilus</name>
    <dbReference type="NCBI Taxonomy" id="226217"/>
    <lineage>
        <taxon>Bacteria</taxon>
        <taxon>Bacillati</taxon>
        <taxon>Actinomycetota</taxon>
        <taxon>Actinomycetes</taxon>
        <taxon>Kitasatosporales</taxon>
        <taxon>Streptomycetaceae</taxon>
        <taxon>Streptomyces</taxon>
    </lineage>
</organism>
<sequence length="327" mass="32335">MLINGADRVVEDALRGLAGAHPGLTVDTAHRIVLRGDAPVADKVALIAGGGSGHEPMPTGFVGHGMLDAACAGEVFAFPLPGRMARAAAAVDSGRGVLLMAGSDPRGAPGFDRAAELAEDEGVAVDAVLIADDMAIPGNGEGAGSRGAGGAVFVARLAGAAAESGASLEQVAALARRVAGSCRSCRITPSACGDTESSPAHGPAPGGGGPGAGGGGEPAHVQQAGAGTAGTVEPAVEGLLAELRPGGPVLLLVNGMGGTPLLELYAFTAEAHRLLARRRVSVARTLVGNYVTSLDTAGCSVTLCQADDTLLRLWDSPVRTPALRWGG</sequence>
<evidence type="ECO:0000259" key="2">
    <source>
        <dbReference type="PROSITE" id="PS51481"/>
    </source>
</evidence>
<dbReference type="GO" id="GO:0016301">
    <property type="term" value="F:kinase activity"/>
    <property type="evidence" value="ECO:0007669"/>
    <property type="project" value="UniProtKB-KW"/>
</dbReference>